<accession>A0ABU8C9L7</accession>
<sequence length="157" mass="17463">MLKHLLLCCLLTLCSQALTAAEKGPDAIGLLSQQQLLANYDAFADEYGRYTPTQQELQQMQALSGVSLVVLFGSWCHDSEREVPRLLKLIAVSGVELENMQLQAVDRNKQHPDKLHTDYKLRYTPTFIVLRDGKELGRVIEKPQQSLAADLAAIAGN</sequence>
<dbReference type="Proteomes" id="UP001375382">
    <property type="component" value="Unassembled WGS sequence"/>
</dbReference>
<dbReference type="Gene3D" id="3.40.30.10">
    <property type="entry name" value="Glutaredoxin"/>
    <property type="match status" value="1"/>
</dbReference>
<dbReference type="InterPro" id="IPR036249">
    <property type="entry name" value="Thioredoxin-like_sf"/>
</dbReference>
<organism evidence="2 3">
    <name type="scientific">Rheinheimera muenzenbergensis</name>
    <dbReference type="NCBI Taxonomy" id="1193628"/>
    <lineage>
        <taxon>Bacteria</taxon>
        <taxon>Pseudomonadati</taxon>
        <taxon>Pseudomonadota</taxon>
        <taxon>Gammaproteobacteria</taxon>
        <taxon>Chromatiales</taxon>
        <taxon>Chromatiaceae</taxon>
        <taxon>Rheinheimera</taxon>
    </lineage>
</organism>
<dbReference type="CDD" id="cd02947">
    <property type="entry name" value="TRX_family"/>
    <property type="match status" value="1"/>
</dbReference>
<dbReference type="RefSeq" id="WP_335736772.1">
    <property type="nucleotide sequence ID" value="NZ_JALAAR010000012.1"/>
</dbReference>
<name>A0ABU8C9L7_9GAMM</name>
<dbReference type="EMBL" id="JALAAR010000012">
    <property type="protein sequence ID" value="MEH8018366.1"/>
    <property type="molecule type" value="Genomic_DNA"/>
</dbReference>
<dbReference type="SUPFAM" id="SSF52833">
    <property type="entry name" value="Thioredoxin-like"/>
    <property type="match status" value="1"/>
</dbReference>
<feature type="chain" id="PRO_5046552394" evidence="1">
    <location>
        <begin position="21"/>
        <end position="157"/>
    </location>
</feature>
<reference evidence="2 3" key="1">
    <citation type="journal article" date="2023" name="Ecotoxicol. Environ. Saf.">
        <title>Mercury remediation potential of mercury-resistant strain Rheinheimera metallidurans sp. nov. isolated from a municipal waste dumping site.</title>
        <authorList>
            <person name="Yadav V."/>
            <person name="Manjhi A."/>
            <person name="Vadakedath N."/>
        </authorList>
    </citation>
    <scope>NUCLEOTIDE SEQUENCE [LARGE SCALE GENOMIC DNA]</scope>
    <source>
        <strain evidence="2 3">E-49</strain>
    </source>
</reference>
<evidence type="ECO:0000256" key="1">
    <source>
        <dbReference type="SAM" id="SignalP"/>
    </source>
</evidence>
<proteinExistence type="predicted"/>
<evidence type="ECO:0000313" key="3">
    <source>
        <dbReference type="Proteomes" id="UP001375382"/>
    </source>
</evidence>
<comment type="caution">
    <text evidence="2">The sequence shown here is derived from an EMBL/GenBank/DDBJ whole genome shotgun (WGS) entry which is preliminary data.</text>
</comment>
<gene>
    <name evidence="2" type="ORF">MN202_14085</name>
</gene>
<evidence type="ECO:0000313" key="2">
    <source>
        <dbReference type="EMBL" id="MEH8018366.1"/>
    </source>
</evidence>
<protein>
    <submittedName>
        <fullName evidence="2">Thioredoxin family protein</fullName>
    </submittedName>
</protein>
<dbReference type="Pfam" id="PF14595">
    <property type="entry name" value="Thioredoxin_9"/>
    <property type="match status" value="1"/>
</dbReference>
<keyword evidence="3" id="KW-1185">Reference proteome</keyword>
<feature type="signal peptide" evidence="1">
    <location>
        <begin position="1"/>
        <end position="20"/>
    </location>
</feature>
<keyword evidence="1" id="KW-0732">Signal</keyword>